<gene>
    <name evidence="2" type="ORF">PVAP13_9KG324300</name>
</gene>
<proteinExistence type="predicted"/>
<comment type="caution">
    <text evidence="2">The sequence shown here is derived from an EMBL/GenBank/DDBJ whole genome shotgun (WGS) entry which is preliminary data.</text>
</comment>
<reference evidence="2" key="1">
    <citation type="submission" date="2020-05" db="EMBL/GenBank/DDBJ databases">
        <title>WGS assembly of Panicum virgatum.</title>
        <authorList>
            <person name="Lovell J.T."/>
            <person name="Jenkins J."/>
            <person name="Shu S."/>
            <person name="Juenger T.E."/>
            <person name="Schmutz J."/>
        </authorList>
    </citation>
    <scope>NUCLEOTIDE SEQUENCE</scope>
    <source>
        <strain evidence="2">AP13</strain>
    </source>
</reference>
<protein>
    <submittedName>
        <fullName evidence="2">Uncharacterized protein</fullName>
    </submittedName>
</protein>
<organism evidence="2 3">
    <name type="scientific">Panicum virgatum</name>
    <name type="common">Blackwell switchgrass</name>
    <dbReference type="NCBI Taxonomy" id="38727"/>
    <lineage>
        <taxon>Eukaryota</taxon>
        <taxon>Viridiplantae</taxon>
        <taxon>Streptophyta</taxon>
        <taxon>Embryophyta</taxon>
        <taxon>Tracheophyta</taxon>
        <taxon>Spermatophyta</taxon>
        <taxon>Magnoliopsida</taxon>
        <taxon>Liliopsida</taxon>
        <taxon>Poales</taxon>
        <taxon>Poaceae</taxon>
        <taxon>PACMAD clade</taxon>
        <taxon>Panicoideae</taxon>
        <taxon>Panicodae</taxon>
        <taxon>Paniceae</taxon>
        <taxon>Panicinae</taxon>
        <taxon>Panicum</taxon>
        <taxon>Panicum sect. Hiantes</taxon>
    </lineage>
</organism>
<accession>A0A8T0NQ59</accession>
<evidence type="ECO:0000313" key="3">
    <source>
        <dbReference type="Proteomes" id="UP000823388"/>
    </source>
</evidence>
<keyword evidence="3" id="KW-1185">Reference proteome</keyword>
<dbReference type="AlphaFoldDB" id="A0A8T0NQ59"/>
<dbReference type="EMBL" id="CM029053">
    <property type="protein sequence ID" value="KAG2550705.1"/>
    <property type="molecule type" value="Genomic_DNA"/>
</dbReference>
<feature type="region of interest" description="Disordered" evidence="1">
    <location>
        <begin position="57"/>
        <end position="93"/>
    </location>
</feature>
<dbReference type="Proteomes" id="UP000823388">
    <property type="component" value="Chromosome 9K"/>
</dbReference>
<evidence type="ECO:0000256" key="1">
    <source>
        <dbReference type="SAM" id="MobiDB-lite"/>
    </source>
</evidence>
<name>A0A8T0NQ59_PANVG</name>
<evidence type="ECO:0000313" key="2">
    <source>
        <dbReference type="EMBL" id="KAG2550705.1"/>
    </source>
</evidence>
<sequence>MSSQQRPTAAPPALAAAPQAELAELTAAPPALPAAPSRLAACLAELRHHARGSIGYTAKRAPPACPHRGQAEPPAGGAPRGFGRRESMSGYGSRTSSLAAIPAHGADPAYRNSAPGSTLLVAVEQQKSSTCSCGRRSKNSMC</sequence>